<proteinExistence type="predicted"/>
<keyword evidence="1" id="KW-0732">Signal</keyword>
<organism evidence="2">
    <name type="scientific">Roseihalotalea indica</name>
    <dbReference type="NCBI Taxonomy" id="2867963"/>
    <lineage>
        <taxon>Bacteria</taxon>
        <taxon>Pseudomonadati</taxon>
        <taxon>Bacteroidota</taxon>
        <taxon>Cytophagia</taxon>
        <taxon>Cytophagales</taxon>
        <taxon>Catalimonadaceae</taxon>
        <taxon>Roseihalotalea</taxon>
    </lineage>
</organism>
<feature type="chain" id="PRO_5041246941" description="DUF4198 domain-containing protein" evidence="1">
    <location>
        <begin position="27"/>
        <end position="240"/>
    </location>
</feature>
<evidence type="ECO:0008006" key="3">
    <source>
        <dbReference type="Google" id="ProtNLM"/>
    </source>
</evidence>
<name>A0AA49GHN2_9BACT</name>
<reference evidence="2" key="2">
    <citation type="journal article" date="2024" name="Antonie Van Leeuwenhoek">
        <title>Roseihalotalea indica gen. nov., sp. nov., a halophilic Bacteroidetes from mesopelagic Southwest Indian Ocean with higher carbohydrate metabolic potential.</title>
        <authorList>
            <person name="Chen B."/>
            <person name="Zhang M."/>
            <person name="Lin D."/>
            <person name="Ye J."/>
            <person name="Tang K."/>
        </authorList>
    </citation>
    <scope>NUCLEOTIDE SEQUENCE</scope>
    <source>
        <strain evidence="2">TK19036</strain>
    </source>
</reference>
<accession>A0AA49GHN2</accession>
<evidence type="ECO:0000256" key="1">
    <source>
        <dbReference type="SAM" id="SignalP"/>
    </source>
</evidence>
<reference evidence="2" key="1">
    <citation type="journal article" date="2023" name="Comput. Struct. Biotechnol. J.">
        <title>Discovery of a novel marine Bacteroidetes with a rich repertoire of carbohydrate-active enzymes.</title>
        <authorList>
            <person name="Chen B."/>
            <person name="Liu G."/>
            <person name="Chen Q."/>
            <person name="Wang H."/>
            <person name="Liu L."/>
            <person name="Tang K."/>
        </authorList>
    </citation>
    <scope>NUCLEOTIDE SEQUENCE</scope>
    <source>
        <strain evidence="2">TK19036</strain>
    </source>
</reference>
<dbReference type="AlphaFoldDB" id="A0AA49GHN2"/>
<protein>
    <recommendedName>
        <fullName evidence="3">DUF4198 domain-containing protein</fullName>
    </recommendedName>
</protein>
<dbReference type="EMBL" id="CP120682">
    <property type="protein sequence ID" value="WKN34852.1"/>
    <property type="molecule type" value="Genomic_DNA"/>
</dbReference>
<sequence length="240" mass="26689">MKKNIKGLCLLLLFSIVSLSSSYAHALYIDTEVTGKSGSSHAVKVYYSEFADRKDEKIKDWYSDVAKFELWVVAPDGKRSQLPTTAQDDHYVAEFVPEQQGIYRLEINHTAEDPGDGTAYQFNAFAHVQVGKASPTPPITGNNNVLALIEEGSSLKNDKTKTFKTYLNGELKGNVTTTVFLPSGETKEIESNAEGVLEIDLEEEGRHFLEATVYHKDEAGETKKAAYKSVWRCATQKIDI</sequence>
<feature type="signal peptide" evidence="1">
    <location>
        <begin position="1"/>
        <end position="26"/>
    </location>
</feature>
<gene>
    <name evidence="2" type="ORF">K4G66_20980</name>
</gene>
<evidence type="ECO:0000313" key="2">
    <source>
        <dbReference type="EMBL" id="WKN34852.1"/>
    </source>
</evidence>